<dbReference type="EMBL" id="MU129016">
    <property type="protein sequence ID" value="KAF9510460.1"/>
    <property type="molecule type" value="Genomic_DNA"/>
</dbReference>
<sequence length="198" mass="22043">MFMLKSILEFRRASCLKVRHFTDEAILTLCNTSVQDTIKQRRIRRITDAIINASNLGFSKALANLAFTITNTASGPRSCGPYLRLYEATTVYPLRSGNMRKETWLLGQANSQNCVETQRLGPSHLEEVGAYVNCPPSELDRELRHQSSFVPSVESNFVGASTSSGPTETTNRLAYSVCGRPMANFSECNRKQNVPSRS</sequence>
<name>A0A9P6DUC5_9AGAM</name>
<protein>
    <submittedName>
        <fullName evidence="1">Uncharacterized protein</fullName>
    </submittedName>
</protein>
<reference evidence="1" key="1">
    <citation type="journal article" date="2020" name="Nat. Commun.">
        <title>Large-scale genome sequencing of mycorrhizal fungi provides insights into the early evolution of symbiotic traits.</title>
        <authorList>
            <person name="Miyauchi S."/>
            <person name="Kiss E."/>
            <person name="Kuo A."/>
            <person name="Drula E."/>
            <person name="Kohler A."/>
            <person name="Sanchez-Garcia M."/>
            <person name="Morin E."/>
            <person name="Andreopoulos B."/>
            <person name="Barry K.W."/>
            <person name="Bonito G."/>
            <person name="Buee M."/>
            <person name="Carver A."/>
            <person name="Chen C."/>
            <person name="Cichocki N."/>
            <person name="Clum A."/>
            <person name="Culley D."/>
            <person name="Crous P.W."/>
            <person name="Fauchery L."/>
            <person name="Girlanda M."/>
            <person name="Hayes R.D."/>
            <person name="Keri Z."/>
            <person name="LaButti K."/>
            <person name="Lipzen A."/>
            <person name="Lombard V."/>
            <person name="Magnuson J."/>
            <person name="Maillard F."/>
            <person name="Murat C."/>
            <person name="Nolan M."/>
            <person name="Ohm R.A."/>
            <person name="Pangilinan J."/>
            <person name="Pereira M.F."/>
            <person name="Perotto S."/>
            <person name="Peter M."/>
            <person name="Pfister S."/>
            <person name="Riley R."/>
            <person name="Sitrit Y."/>
            <person name="Stielow J.B."/>
            <person name="Szollosi G."/>
            <person name="Zifcakova L."/>
            <person name="Stursova M."/>
            <person name="Spatafora J.W."/>
            <person name="Tedersoo L."/>
            <person name="Vaario L.M."/>
            <person name="Yamada A."/>
            <person name="Yan M."/>
            <person name="Wang P."/>
            <person name="Xu J."/>
            <person name="Bruns T."/>
            <person name="Baldrian P."/>
            <person name="Vilgalys R."/>
            <person name="Dunand C."/>
            <person name="Henrissat B."/>
            <person name="Grigoriev I.V."/>
            <person name="Hibbett D."/>
            <person name="Nagy L.G."/>
            <person name="Martin F.M."/>
        </authorList>
    </citation>
    <scope>NUCLEOTIDE SEQUENCE</scope>
    <source>
        <strain evidence="1">UP504</strain>
    </source>
</reference>
<evidence type="ECO:0000313" key="1">
    <source>
        <dbReference type="EMBL" id="KAF9510460.1"/>
    </source>
</evidence>
<accession>A0A9P6DUC5</accession>
<evidence type="ECO:0000313" key="2">
    <source>
        <dbReference type="Proteomes" id="UP000886523"/>
    </source>
</evidence>
<keyword evidence="2" id="KW-1185">Reference proteome</keyword>
<gene>
    <name evidence="1" type="ORF">BS47DRAFT_1395996</name>
</gene>
<proteinExistence type="predicted"/>
<dbReference type="AlphaFoldDB" id="A0A9P6DUC5"/>
<comment type="caution">
    <text evidence="1">The sequence shown here is derived from an EMBL/GenBank/DDBJ whole genome shotgun (WGS) entry which is preliminary data.</text>
</comment>
<dbReference type="Proteomes" id="UP000886523">
    <property type="component" value="Unassembled WGS sequence"/>
</dbReference>
<organism evidence="1 2">
    <name type="scientific">Hydnum rufescens UP504</name>
    <dbReference type="NCBI Taxonomy" id="1448309"/>
    <lineage>
        <taxon>Eukaryota</taxon>
        <taxon>Fungi</taxon>
        <taxon>Dikarya</taxon>
        <taxon>Basidiomycota</taxon>
        <taxon>Agaricomycotina</taxon>
        <taxon>Agaricomycetes</taxon>
        <taxon>Cantharellales</taxon>
        <taxon>Hydnaceae</taxon>
        <taxon>Hydnum</taxon>
    </lineage>
</organism>